<proteinExistence type="predicted"/>
<keyword evidence="2" id="KW-0812">Transmembrane</keyword>
<dbReference type="AlphaFoldDB" id="A0A7M1R1S0"/>
<dbReference type="EMBL" id="CP063212">
    <property type="protein sequence ID" value="QOR48081.1"/>
    <property type="molecule type" value="Genomic_DNA"/>
</dbReference>
<reference evidence="4 5" key="1">
    <citation type="submission" date="2020-10" db="EMBL/GenBank/DDBJ databases">
        <title>Trueperella pecoris sp. nov. isolated from bovine and porcine specimens.</title>
        <authorList>
            <person name="Schoenecker L."/>
            <person name="Schnydrig P."/>
            <person name="Brodard I."/>
            <person name="Thomann A."/>
            <person name="Hemphill A."/>
            <person name="Rodriguez-Campos S."/>
            <person name="Perreten V."/>
            <person name="Jores J."/>
            <person name="Kittl S."/>
        </authorList>
    </citation>
    <scope>NUCLEOTIDE SEQUENCE [LARGE SCALE GENOMIC DNA]</scope>
    <source>
        <strain evidence="4 5">19OD0592</strain>
    </source>
</reference>
<gene>
    <name evidence="4" type="ORF">INS90_01935</name>
</gene>
<evidence type="ECO:0000313" key="5">
    <source>
        <dbReference type="Proteomes" id="UP000594961"/>
    </source>
</evidence>
<feature type="compositionally biased region" description="Gly residues" evidence="1">
    <location>
        <begin position="596"/>
        <end position="608"/>
    </location>
</feature>
<feature type="signal peptide" evidence="3">
    <location>
        <begin position="1"/>
        <end position="26"/>
    </location>
</feature>
<protein>
    <submittedName>
        <fullName evidence="4">Uncharacterized protein</fullName>
    </submittedName>
</protein>
<dbReference type="PROSITE" id="PS51257">
    <property type="entry name" value="PROKAR_LIPOPROTEIN"/>
    <property type="match status" value="1"/>
</dbReference>
<evidence type="ECO:0000256" key="3">
    <source>
        <dbReference type="SAM" id="SignalP"/>
    </source>
</evidence>
<dbReference type="Proteomes" id="UP000594961">
    <property type="component" value="Chromosome"/>
</dbReference>
<feature type="transmembrane region" description="Helical" evidence="2">
    <location>
        <begin position="529"/>
        <end position="549"/>
    </location>
</feature>
<evidence type="ECO:0000256" key="2">
    <source>
        <dbReference type="SAM" id="Phobius"/>
    </source>
</evidence>
<feature type="chain" id="PRO_5039475377" evidence="3">
    <location>
        <begin position="27"/>
        <end position="622"/>
    </location>
</feature>
<name>A0A7M1R1S0_9ACTO</name>
<dbReference type="RefSeq" id="WP_197554127.1">
    <property type="nucleotide sequence ID" value="NZ_CP063212.1"/>
</dbReference>
<organism evidence="4 5">
    <name type="scientific">Trueperella pecoris</name>
    <dbReference type="NCBI Taxonomy" id="2733571"/>
    <lineage>
        <taxon>Bacteria</taxon>
        <taxon>Bacillati</taxon>
        <taxon>Actinomycetota</taxon>
        <taxon>Actinomycetes</taxon>
        <taxon>Actinomycetales</taxon>
        <taxon>Actinomycetaceae</taxon>
        <taxon>Trueperella</taxon>
    </lineage>
</organism>
<evidence type="ECO:0000256" key="1">
    <source>
        <dbReference type="SAM" id="MobiDB-lite"/>
    </source>
</evidence>
<accession>A0A7M1R1S0</accession>
<feature type="region of interest" description="Disordered" evidence="1">
    <location>
        <begin position="596"/>
        <end position="622"/>
    </location>
</feature>
<sequence>MTQRTTSRFSLVALFAALLLILSACGARVTTAIELNDAGAGTRTMSFKMERNQDAEGKIQGGFDAVDAAIKKHLPAELTYSGLNVADADVTGSFILTFSSLDDYKDKAAKVLEAGGKDITPEVTLYNADGILKKGFKFTENFSSTHLLKWLPEALVVENVIDKSDASNVFEAEGAGTVKFGDKTYTQEYGGTLRIDETQDQGFSSVALEIAPAGEKGYDVVVRAKRSGTPGAPLKKLDDDFFASLKIAGAKVDADVDSESSNYQRTLSFSAASEKELVERVDAVFGKDTTKFEVTNNSGKGARIERTYKGSVDPVQICADYCDVSVKVSAPEGYKTPTNDDEDTNYGTGAFELIFVKSVSFDSMNITMDVDMSRQWTLNIDAVLDTAEYEAFLDQIDETLTPPAEAGTMTKSDADGKRTYSLVLKPAADNSSAVNEFVRGSIEVGDVSDIEREAYGADYQVNLEFDPASMVGMVAVDKVSARVNLGTFHSFSDASGGWTVDGSTASYEGDGGELPALYAYASGPSLGKIVGLSILGVLVLVGVALAVIFRKRLAPIVSRAGKSAKAASASAVDMAKEASHSAATGYSTAMAQAGAAGGAGAAGSGGAGVADSPQEFTEHNLR</sequence>
<keyword evidence="2" id="KW-0472">Membrane</keyword>
<keyword evidence="3" id="KW-0732">Signal</keyword>
<keyword evidence="2" id="KW-1133">Transmembrane helix</keyword>
<evidence type="ECO:0000313" key="4">
    <source>
        <dbReference type="EMBL" id="QOR48081.1"/>
    </source>
</evidence>